<feature type="region of interest" description="Disordered" evidence="1">
    <location>
        <begin position="17"/>
        <end position="46"/>
    </location>
</feature>
<protein>
    <recommendedName>
        <fullName evidence="2">DUF4371 domain-containing protein</fullName>
    </recommendedName>
</protein>
<dbReference type="PANTHER" id="PTHR46289">
    <property type="entry name" value="52 KDA REPRESSOR OF THE INHIBITOR OF THE PROTEIN KINASE-LIKE PROTEIN-RELATED"/>
    <property type="match status" value="1"/>
</dbReference>
<dbReference type="Proteomes" id="UP001153636">
    <property type="component" value="Chromosome 4"/>
</dbReference>
<keyword evidence="4" id="KW-1185">Reference proteome</keyword>
<sequence>MKKRPCTIYSYFAPTTQKKKSVEAPVENTQQNIEPPPSTSGVNSSSNALATVDKPEIFKFDIGKAVGCSSISDYDKFNYINNTWTAESNYPFPYSEHNKNNKVVRRYLHHHHINKYDWISYSEEKRGIFCKYCVIFSKNQPNLQIKDSLLIGKPVIKFAKLLGKDGVLEIYNSSKYHGEAILKANNFLLTYSVPSTDVRNLLDTARSQQIDENRKRLKPIIQTIIFLGRQNIPLRGHRDDGPLLEHEDGNDGNFRQLLRFRIEAGDKILENHLKKTTARATYISKRSQNELITCCKEEIISIILKKVKKAKSFSIMFDETTDIAHISQMSLVLRYVVDNEIREDFVGFLDCHSQNYDKNCLNLEPVWDERESSSKARAHILSISNSEFIVALHCLSDILALTLPLSKLLQKEVLDVNSAQDVLLYTLLVLKDKRLNAEHNFDYLLNDINVCLRNLEIDLSIPRLTTLMRNRPNPQTKSPEEYYRVSVYIPLLDSTILDLESRFPKGTIELFYLSTCIPSNLIQSEEAVINNIVQVLSEKYGQYFQENKDLVKTAFRSEMIIWKAMWISNKDPPKNVVELPTHMRFKINSSQKYYMYLID</sequence>
<evidence type="ECO:0000313" key="4">
    <source>
        <dbReference type="Proteomes" id="UP001153636"/>
    </source>
</evidence>
<dbReference type="PANTHER" id="PTHR46289:SF14">
    <property type="entry name" value="DUF4371 DOMAIN-CONTAINING PROTEIN"/>
    <property type="match status" value="1"/>
</dbReference>
<dbReference type="InterPro" id="IPR052958">
    <property type="entry name" value="IFN-induced_PKR_regulator"/>
</dbReference>
<dbReference type="EMBL" id="OV651816">
    <property type="protein sequence ID" value="CAH1109364.1"/>
    <property type="molecule type" value="Genomic_DNA"/>
</dbReference>
<reference evidence="3" key="1">
    <citation type="submission" date="2022-01" db="EMBL/GenBank/DDBJ databases">
        <authorList>
            <person name="King R."/>
        </authorList>
    </citation>
    <scope>NUCLEOTIDE SEQUENCE</scope>
</reference>
<feature type="domain" description="DUF4371" evidence="2">
    <location>
        <begin position="216"/>
        <end position="350"/>
    </location>
</feature>
<gene>
    <name evidence="3" type="ORF">PSYICH_LOCUS10383</name>
</gene>
<evidence type="ECO:0000256" key="1">
    <source>
        <dbReference type="SAM" id="MobiDB-lite"/>
    </source>
</evidence>
<dbReference type="OrthoDB" id="6604085at2759"/>
<dbReference type="Pfam" id="PF14291">
    <property type="entry name" value="DUF4371"/>
    <property type="match status" value="1"/>
</dbReference>
<evidence type="ECO:0000313" key="3">
    <source>
        <dbReference type="EMBL" id="CAH1109364.1"/>
    </source>
</evidence>
<evidence type="ECO:0000259" key="2">
    <source>
        <dbReference type="Pfam" id="PF14291"/>
    </source>
</evidence>
<dbReference type="AlphaFoldDB" id="A0A9P0CW53"/>
<name>A0A9P0CW53_9CUCU</name>
<dbReference type="InterPro" id="IPR025398">
    <property type="entry name" value="DUF4371"/>
</dbReference>
<proteinExistence type="predicted"/>
<organism evidence="3 4">
    <name type="scientific">Psylliodes chrysocephalus</name>
    <dbReference type="NCBI Taxonomy" id="3402493"/>
    <lineage>
        <taxon>Eukaryota</taxon>
        <taxon>Metazoa</taxon>
        <taxon>Ecdysozoa</taxon>
        <taxon>Arthropoda</taxon>
        <taxon>Hexapoda</taxon>
        <taxon>Insecta</taxon>
        <taxon>Pterygota</taxon>
        <taxon>Neoptera</taxon>
        <taxon>Endopterygota</taxon>
        <taxon>Coleoptera</taxon>
        <taxon>Polyphaga</taxon>
        <taxon>Cucujiformia</taxon>
        <taxon>Chrysomeloidea</taxon>
        <taxon>Chrysomelidae</taxon>
        <taxon>Galerucinae</taxon>
        <taxon>Alticini</taxon>
        <taxon>Psylliodes</taxon>
    </lineage>
</organism>
<feature type="compositionally biased region" description="Polar residues" evidence="1">
    <location>
        <begin position="27"/>
        <end position="46"/>
    </location>
</feature>
<accession>A0A9P0CW53</accession>